<evidence type="ECO:0000256" key="3">
    <source>
        <dbReference type="ARBA" id="ARBA00023136"/>
    </source>
</evidence>
<comment type="caution">
    <text evidence="7">The sequence shown here is derived from an EMBL/GenBank/DDBJ whole genome shotgun (WGS) entry which is preliminary data.</text>
</comment>
<dbReference type="SUPFAM" id="SSF48452">
    <property type="entry name" value="TPR-like"/>
    <property type="match status" value="1"/>
</dbReference>
<dbReference type="Pfam" id="PF07980">
    <property type="entry name" value="SusD_RagB"/>
    <property type="match status" value="1"/>
</dbReference>
<evidence type="ECO:0000259" key="6">
    <source>
        <dbReference type="Pfam" id="PF14322"/>
    </source>
</evidence>
<dbReference type="AlphaFoldDB" id="A0A5J4T291"/>
<dbReference type="Gene3D" id="1.25.40.390">
    <property type="match status" value="1"/>
</dbReference>
<feature type="domain" description="RagB/SusD" evidence="5">
    <location>
        <begin position="277"/>
        <end position="564"/>
    </location>
</feature>
<comment type="subcellular location">
    <subcellularLocation>
        <location evidence="1">Cell outer membrane</location>
    </subcellularLocation>
</comment>
<dbReference type="GO" id="GO:0009279">
    <property type="term" value="C:cell outer membrane"/>
    <property type="evidence" value="ECO:0007669"/>
    <property type="project" value="UniProtKB-SubCell"/>
</dbReference>
<proteinExistence type="predicted"/>
<evidence type="ECO:0000259" key="5">
    <source>
        <dbReference type="Pfam" id="PF07980"/>
    </source>
</evidence>
<reference evidence="7" key="1">
    <citation type="submission" date="2019-03" db="EMBL/GenBank/DDBJ databases">
        <title>Single cell metagenomics reveals metabolic interactions within the superorganism composed of flagellate Streblomastix strix and complex community of Bacteroidetes bacteria on its surface.</title>
        <authorList>
            <person name="Treitli S.C."/>
            <person name="Kolisko M."/>
            <person name="Husnik F."/>
            <person name="Keeling P."/>
            <person name="Hampl V."/>
        </authorList>
    </citation>
    <scope>NUCLEOTIDE SEQUENCE</scope>
    <source>
        <strain evidence="7">STM</strain>
    </source>
</reference>
<dbReference type="EMBL" id="SNRY01000009">
    <property type="protein sequence ID" value="KAA6351761.1"/>
    <property type="molecule type" value="Genomic_DNA"/>
</dbReference>
<dbReference type="Pfam" id="PF14322">
    <property type="entry name" value="SusD-like_3"/>
    <property type="match status" value="1"/>
</dbReference>
<evidence type="ECO:0000256" key="4">
    <source>
        <dbReference type="ARBA" id="ARBA00023237"/>
    </source>
</evidence>
<evidence type="ECO:0000313" key="7">
    <source>
        <dbReference type="EMBL" id="KAA6351761.1"/>
    </source>
</evidence>
<sequence length="565" mass="65353">MKKFIIGITVFLLAIQSCDVLDVDPRQKYSETTTYVSIKNLDLYVKGFYGIFYANSDINVSSSCLMDDGATDLVKYSWYNVTGGAMNKFFYQTNYVTPESNFRSNWDDLYTRIRQLNEYFYDLGQGRANGLDKELLAIRTAEVRFMRAFAYQELVIRHGGVILRIDEDQIDDQNQRSKARSSEADCWNFIVNEYEKAAQGLPKEWKDSAEGNNVGRLTKGAAYGMKARAALYAKRWQDAIDACDEVEKLATEGYYQLLPGTTQADYLKIFTTNNNKELILPVYYQKEKKQHSYDLYFCPPYDHVAIGIPDQIGTAAAPTDEYASSFDINVSGAWQAFNWNNLSTYTSGPWASRDPRFYSSILYNGATWKGRTLELYKDGNDGYMDFTTASSQDNVHKSTTGYLFRKFMKNDVSINFTSILSDQYWIEMRYAEIILIRSEAYARLNNFGKAYENLRTIRSRVGLPDLTQQNSWDNYLKDLSKERICELGLEGHRYFDLIRWEIAVQTLNNSRLHGIKIGQSGSNFTYTRVECDTQDRYFPQKYTIFPIPYTEIKNNTLCEQNELWK</sequence>
<keyword evidence="3" id="KW-0472">Membrane</keyword>
<dbReference type="InterPro" id="IPR033985">
    <property type="entry name" value="SusD-like_N"/>
</dbReference>
<dbReference type="InterPro" id="IPR011990">
    <property type="entry name" value="TPR-like_helical_dom_sf"/>
</dbReference>
<keyword evidence="2" id="KW-0732">Signal</keyword>
<feature type="domain" description="SusD-like N-terminal" evidence="6">
    <location>
        <begin position="55"/>
        <end position="230"/>
    </location>
</feature>
<name>A0A5J4T291_9ZZZZ</name>
<dbReference type="InterPro" id="IPR012944">
    <property type="entry name" value="SusD_RagB_dom"/>
</dbReference>
<organism evidence="7">
    <name type="scientific">termite gut metagenome</name>
    <dbReference type="NCBI Taxonomy" id="433724"/>
    <lineage>
        <taxon>unclassified sequences</taxon>
        <taxon>metagenomes</taxon>
        <taxon>organismal metagenomes</taxon>
    </lineage>
</organism>
<keyword evidence="4" id="KW-0998">Cell outer membrane</keyword>
<gene>
    <name evidence="7" type="ORF">EZS27_000886</name>
</gene>
<protein>
    <submittedName>
        <fullName evidence="7">RagB/SusD family nutrient uptake outer membrane protein</fullName>
    </submittedName>
</protein>
<evidence type="ECO:0000256" key="1">
    <source>
        <dbReference type="ARBA" id="ARBA00004442"/>
    </source>
</evidence>
<evidence type="ECO:0000256" key="2">
    <source>
        <dbReference type="ARBA" id="ARBA00022729"/>
    </source>
</evidence>
<accession>A0A5J4T291</accession>
<dbReference type="PROSITE" id="PS51257">
    <property type="entry name" value="PROKAR_LIPOPROTEIN"/>
    <property type="match status" value="1"/>
</dbReference>